<dbReference type="Gene3D" id="2.40.50.180">
    <property type="entry name" value="CheA-289, Domain 4"/>
    <property type="match status" value="1"/>
</dbReference>
<evidence type="ECO:0000313" key="5">
    <source>
        <dbReference type="EMBL" id="TLE12180.1"/>
    </source>
</evidence>
<evidence type="ECO:0000313" key="7">
    <source>
        <dbReference type="Proteomes" id="UP000188298"/>
    </source>
</evidence>
<feature type="domain" description="CheW-like" evidence="3">
    <location>
        <begin position="15"/>
        <end position="169"/>
    </location>
</feature>
<dbReference type="GO" id="GO:0000160">
    <property type="term" value="P:phosphorelay signal transduction system"/>
    <property type="evidence" value="ECO:0007669"/>
    <property type="project" value="InterPro"/>
</dbReference>
<evidence type="ECO:0000313" key="4">
    <source>
        <dbReference type="EMBL" id="AQQ60075.1"/>
    </source>
</evidence>
<dbReference type="Proteomes" id="UP000188298">
    <property type="component" value="Chromosome"/>
</dbReference>
<dbReference type="SUPFAM" id="SSF50341">
    <property type="entry name" value="CheW-like"/>
    <property type="match status" value="1"/>
</dbReference>
<dbReference type="InterPro" id="IPR002545">
    <property type="entry name" value="CheW-lke_dom"/>
</dbReference>
<reference evidence="5 6" key="1">
    <citation type="journal article" date="2014" name="Genome Announc.">
        <title>Draft genome sequences of eight enterohepatic helicobacter species isolated from both laboratory and wild rodents.</title>
        <authorList>
            <person name="Sheh A."/>
            <person name="Shen Z."/>
            <person name="Fox J.G."/>
        </authorList>
    </citation>
    <scope>NUCLEOTIDE SEQUENCE [LARGE SCALE GENOMIC DNA]</scope>
    <source>
        <strain evidence="5 6">ATCC 49320</strain>
    </source>
</reference>
<dbReference type="GO" id="GO:0006935">
    <property type="term" value="P:chemotaxis"/>
    <property type="evidence" value="ECO:0007669"/>
    <property type="project" value="InterPro"/>
</dbReference>
<dbReference type="Pfam" id="PF00072">
    <property type="entry name" value="Response_reg"/>
    <property type="match status" value="1"/>
</dbReference>
<feature type="domain" description="Response regulatory" evidence="2">
    <location>
        <begin position="189"/>
        <end position="315"/>
    </location>
</feature>
<dbReference type="SMART" id="SM00448">
    <property type="entry name" value="REC"/>
    <property type="match status" value="1"/>
</dbReference>
<accession>A0A1Q2LI75</accession>
<dbReference type="InterPro" id="IPR024181">
    <property type="entry name" value="Chemotax_regulator_CheV"/>
</dbReference>
<dbReference type="EMBL" id="JRPJ02000001">
    <property type="protein sequence ID" value="TLE12180.1"/>
    <property type="molecule type" value="Genomic_DNA"/>
</dbReference>
<proteinExistence type="predicted"/>
<sequence length="315" mass="36077">MEQKKAYQTKISSNEIELVDFRINEQTNGEVYEGIYGINVAKVQEIIQMPETFELPASPDYVIGVFDLRGIIIPLVDLATWLNIKDREADLPLHKKRVIITEFNNLKIGFLVHEAKLIRRIGWDNVQAAQFSSNSHNLERGKITGTTRIEDGKTLLILDLEGIVDDLDFYSDKQDKKELQEVTKKFSGHVLIVDDSTIARSLLKKNLKKMGFTVIEAHDGEMALQTLNDLYVEKNGNLTSFIRFIISDIEMPKMDGFHFAEIIKSDERFQSIPFIFNSSICDKFSEQKGRDIGADAYLVKFDAQTFYDEIIKILE</sequence>
<organism evidence="4 7">
    <name type="scientific">Helicobacter bilis</name>
    <dbReference type="NCBI Taxonomy" id="37372"/>
    <lineage>
        <taxon>Bacteria</taxon>
        <taxon>Pseudomonadati</taxon>
        <taxon>Campylobacterota</taxon>
        <taxon>Epsilonproteobacteria</taxon>
        <taxon>Campylobacterales</taxon>
        <taxon>Helicobacteraceae</taxon>
        <taxon>Helicobacter</taxon>
    </lineage>
</organism>
<dbReference type="KEGG" id="hbl:XJ32_08170"/>
<dbReference type="Gene3D" id="2.30.30.40">
    <property type="entry name" value="SH3 Domains"/>
    <property type="match status" value="1"/>
</dbReference>
<reference evidence="5" key="3">
    <citation type="submission" date="2018-04" db="EMBL/GenBank/DDBJ databases">
        <authorList>
            <person name="Sheh A."/>
            <person name="Shen Z."/>
            <person name="Mannion A.J."/>
            <person name="Fox J.G."/>
        </authorList>
    </citation>
    <scope>NUCLEOTIDE SEQUENCE</scope>
    <source>
        <strain evidence="5">ATCC 49320</strain>
    </source>
</reference>
<dbReference type="Pfam" id="PF01584">
    <property type="entry name" value="CheW"/>
    <property type="match status" value="1"/>
</dbReference>
<dbReference type="AlphaFoldDB" id="A0A1Q2LI75"/>
<name>A0A1Q2LI75_9HELI</name>
<dbReference type="InterPro" id="IPR011006">
    <property type="entry name" value="CheY-like_superfamily"/>
</dbReference>
<dbReference type="SMART" id="SM00260">
    <property type="entry name" value="CheW"/>
    <property type="match status" value="1"/>
</dbReference>
<feature type="modified residue" description="4-aspartylphosphate" evidence="1">
    <location>
        <position position="248"/>
    </location>
</feature>
<evidence type="ECO:0000313" key="6">
    <source>
        <dbReference type="Proteomes" id="UP000029857"/>
    </source>
</evidence>
<keyword evidence="1" id="KW-0597">Phosphoprotein</keyword>
<evidence type="ECO:0000256" key="1">
    <source>
        <dbReference type="PROSITE-ProRule" id="PRU00169"/>
    </source>
</evidence>
<dbReference type="PANTHER" id="PTHR47233:SF3">
    <property type="entry name" value="CHEMOTAXIS PROTEIN CHEV"/>
    <property type="match status" value="1"/>
</dbReference>
<dbReference type="InterPro" id="IPR036061">
    <property type="entry name" value="CheW-like_dom_sf"/>
</dbReference>
<dbReference type="Proteomes" id="UP000029857">
    <property type="component" value="Unassembled WGS sequence"/>
</dbReference>
<dbReference type="SUPFAM" id="SSF52172">
    <property type="entry name" value="CheY-like"/>
    <property type="match status" value="1"/>
</dbReference>
<reference evidence="4 7" key="2">
    <citation type="submission" date="2017-02" db="EMBL/GenBank/DDBJ databases">
        <title>Whole genome sequencing of Helicobacter bilis strain AAQJH.</title>
        <authorList>
            <person name="Conlan S."/>
            <person name="Thomas P.J."/>
            <person name="Mullikin J."/>
            <person name="Palmore T.N."/>
            <person name="Frank K.M."/>
            <person name="Segre J.A."/>
        </authorList>
    </citation>
    <scope>NUCLEOTIDE SEQUENCE [LARGE SCALE GENOMIC DNA]</scope>
    <source>
        <strain evidence="4 7">AAQJH</strain>
    </source>
</reference>
<dbReference type="Gene3D" id="3.40.50.2300">
    <property type="match status" value="1"/>
</dbReference>
<dbReference type="InterPro" id="IPR001789">
    <property type="entry name" value="Sig_transdc_resp-reg_receiver"/>
</dbReference>
<evidence type="ECO:0000259" key="3">
    <source>
        <dbReference type="PROSITE" id="PS50851"/>
    </source>
</evidence>
<dbReference type="PANTHER" id="PTHR47233">
    <property type="entry name" value="CHEMOTAXIS PROTEIN CHEV"/>
    <property type="match status" value="1"/>
</dbReference>
<dbReference type="PIRSF" id="PIRSF002867">
    <property type="entry name" value="CheV"/>
    <property type="match status" value="1"/>
</dbReference>
<dbReference type="RefSeq" id="WP_005218354.1">
    <property type="nucleotide sequence ID" value="NZ_CABKOK010000009.1"/>
</dbReference>
<gene>
    <name evidence="5" type="ORF">LS79_000215</name>
    <name evidence="4" type="ORF">XJ32_08170</name>
</gene>
<dbReference type="PROSITE" id="PS50110">
    <property type="entry name" value="RESPONSE_REGULATORY"/>
    <property type="match status" value="1"/>
</dbReference>
<dbReference type="PROSITE" id="PS50851">
    <property type="entry name" value="CHEW"/>
    <property type="match status" value="1"/>
</dbReference>
<evidence type="ECO:0000259" key="2">
    <source>
        <dbReference type="PROSITE" id="PS50110"/>
    </source>
</evidence>
<dbReference type="EMBL" id="CP019645">
    <property type="protein sequence ID" value="AQQ60075.1"/>
    <property type="molecule type" value="Genomic_DNA"/>
</dbReference>
<protein>
    <submittedName>
        <fullName evidence="4">Chemotaxis protein CheY</fullName>
    </submittedName>
    <submittedName>
        <fullName evidence="5">Chemotaxis signal transduction protein CheV</fullName>
    </submittedName>
</protein>